<proteinExistence type="predicted"/>
<dbReference type="CDD" id="cd06587">
    <property type="entry name" value="VOC"/>
    <property type="match status" value="1"/>
</dbReference>
<organism evidence="3 4">
    <name type="scientific">Pseudaestuariivita atlantica</name>
    <dbReference type="NCBI Taxonomy" id="1317121"/>
    <lineage>
        <taxon>Bacteria</taxon>
        <taxon>Pseudomonadati</taxon>
        <taxon>Pseudomonadota</taxon>
        <taxon>Alphaproteobacteria</taxon>
        <taxon>Rhodobacterales</taxon>
        <taxon>Paracoccaceae</taxon>
        <taxon>Pseudaestuariivita</taxon>
    </lineage>
</organism>
<reference evidence="3 4" key="1">
    <citation type="journal article" date="2015" name="Int. J. Syst. Evol. Microbiol.">
        <title>Aestuariivita atlantica sp. nov., isolated from deep sea sediment of the Atlantic Ocean.</title>
        <authorList>
            <person name="Li G."/>
            <person name="Lai Q."/>
            <person name="Du Y."/>
            <person name="Liu X."/>
            <person name="Sun F."/>
            <person name="Shao Z."/>
        </authorList>
    </citation>
    <scope>NUCLEOTIDE SEQUENCE [LARGE SCALE GENOMIC DNA]</scope>
    <source>
        <strain evidence="3 4">22II-S11-z3</strain>
    </source>
</reference>
<evidence type="ECO:0000313" key="4">
    <source>
        <dbReference type="Proteomes" id="UP000036938"/>
    </source>
</evidence>
<keyword evidence="4" id="KW-1185">Reference proteome</keyword>
<dbReference type="SUPFAM" id="SSF54593">
    <property type="entry name" value="Glyoxalase/Bleomycin resistance protein/Dihydroxybiphenyl dioxygenase"/>
    <property type="match status" value="1"/>
</dbReference>
<dbReference type="PROSITE" id="PS51819">
    <property type="entry name" value="VOC"/>
    <property type="match status" value="1"/>
</dbReference>
<dbReference type="GO" id="GO:0004493">
    <property type="term" value="F:methylmalonyl-CoA epimerase activity"/>
    <property type="evidence" value="ECO:0007669"/>
    <property type="project" value="TreeGrafter"/>
</dbReference>
<evidence type="ECO:0000256" key="1">
    <source>
        <dbReference type="ARBA" id="ARBA00022723"/>
    </source>
</evidence>
<feature type="domain" description="VOC" evidence="2">
    <location>
        <begin position="4"/>
        <end position="125"/>
    </location>
</feature>
<evidence type="ECO:0000313" key="3">
    <source>
        <dbReference type="EMBL" id="KNG94335.1"/>
    </source>
</evidence>
<dbReference type="RefSeq" id="WP_050530491.1">
    <property type="nucleotide sequence ID" value="NZ_AQQZ01000003.1"/>
</dbReference>
<dbReference type="AlphaFoldDB" id="A0A0L1JRF9"/>
<dbReference type="InterPro" id="IPR051785">
    <property type="entry name" value="MMCE/EMCE_epimerase"/>
</dbReference>
<gene>
    <name evidence="3" type="ORF">ATO11_09045</name>
</gene>
<dbReference type="Gene3D" id="3.10.180.10">
    <property type="entry name" value="2,3-Dihydroxybiphenyl 1,2-Dioxygenase, domain 1"/>
    <property type="match status" value="1"/>
</dbReference>
<dbReference type="Proteomes" id="UP000036938">
    <property type="component" value="Unassembled WGS sequence"/>
</dbReference>
<dbReference type="Pfam" id="PF00903">
    <property type="entry name" value="Glyoxalase"/>
    <property type="match status" value="1"/>
</dbReference>
<accession>A0A0L1JRF9</accession>
<dbReference type="PANTHER" id="PTHR43048">
    <property type="entry name" value="METHYLMALONYL-COA EPIMERASE"/>
    <property type="match status" value="1"/>
</dbReference>
<dbReference type="OrthoDB" id="7355345at2"/>
<name>A0A0L1JRF9_9RHOB</name>
<dbReference type="GO" id="GO:0046491">
    <property type="term" value="P:L-methylmalonyl-CoA metabolic process"/>
    <property type="evidence" value="ECO:0007669"/>
    <property type="project" value="TreeGrafter"/>
</dbReference>
<dbReference type="InterPro" id="IPR037523">
    <property type="entry name" value="VOC_core"/>
</dbReference>
<dbReference type="PANTHER" id="PTHR43048:SF3">
    <property type="entry name" value="METHYLMALONYL-COA EPIMERASE, MITOCHONDRIAL"/>
    <property type="match status" value="1"/>
</dbReference>
<evidence type="ECO:0000259" key="2">
    <source>
        <dbReference type="PROSITE" id="PS51819"/>
    </source>
</evidence>
<sequence>MPAHLEHINITVSNIDRTIGMLTDLFGWSVRWRGTNSAGDAAAHVGDTDCYIALFELGHPGNPKPEKYTIAGTVNHVGVVVDDLDAVEARVRAAGLKPHAHFDYEPGKRFYFNDPDGVEYEVVSYA</sequence>
<dbReference type="InterPro" id="IPR029068">
    <property type="entry name" value="Glyas_Bleomycin-R_OHBP_Dase"/>
</dbReference>
<dbReference type="InterPro" id="IPR004360">
    <property type="entry name" value="Glyas_Fos-R_dOase_dom"/>
</dbReference>
<protein>
    <submittedName>
        <fullName evidence="3">Glyoxalase</fullName>
    </submittedName>
</protein>
<comment type="caution">
    <text evidence="3">The sequence shown here is derived from an EMBL/GenBank/DDBJ whole genome shotgun (WGS) entry which is preliminary data.</text>
</comment>
<dbReference type="EMBL" id="AQQZ01000003">
    <property type="protein sequence ID" value="KNG94335.1"/>
    <property type="molecule type" value="Genomic_DNA"/>
</dbReference>
<keyword evidence="1" id="KW-0479">Metal-binding</keyword>
<dbReference type="GO" id="GO:0046872">
    <property type="term" value="F:metal ion binding"/>
    <property type="evidence" value="ECO:0007669"/>
    <property type="project" value="UniProtKB-KW"/>
</dbReference>
<dbReference type="STRING" id="1317121.ATO11_09045"/>